<evidence type="ECO:0000313" key="7">
    <source>
        <dbReference type="EMBL" id="MXP75000.1"/>
    </source>
</evidence>
<protein>
    <recommendedName>
        <fullName evidence="9">CDP-glycerol:poly(Glycerophosphate) glycerophosphotransferase</fullName>
    </recommendedName>
</protein>
<comment type="caution">
    <text evidence="7">The sequence shown here is derived from an EMBL/GenBank/DDBJ whole genome shotgun (WGS) entry which is preliminary data.</text>
</comment>
<dbReference type="RefSeq" id="WP_159750317.1">
    <property type="nucleotide sequence ID" value="NZ_WUQX01000001.1"/>
</dbReference>
<proteinExistence type="inferred from homology"/>
<dbReference type="GO" id="GO:0005886">
    <property type="term" value="C:plasma membrane"/>
    <property type="evidence" value="ECO:0007669"/>
    <property type="project" value="UniProtKB-SubCell"/>
</dbReference>
<accession>A0A7X3MEK1</accession>
<dbReference type="Gene3D" id="3.40.50.12580">
    <property type="match status" value="1"/>
</dbReference>
<evidence type="ECO:0000256" key="3">
    <source>
        <dbReference type="ARBA" id="ARBA00022475"/>
    </source>
</evidence>
<keyword evidence="8" id="KW-1185">Reference proteome</keyword>
<dbReference type="PANTHER" id="PTHR37316:SF3">
    <property type="entry name" value="TEICHOIC ACID GLYCEROL-PHOSPHATE TRANSFERASE"/>
    <property type="match status" value="1"/>
</dbReference>
<dbReference type="InterPro" id="IPR043148">
    <property type="entry name" value="TagF_C"/>
</dbReference>
<keyword evidence="5" id="KW-0777">Teichoic acid biosynthesis</keyword>
<dbReference type="Pfam" id="PF04464">
    <property type="entry name" value="Glyphos_transf"/>
    <property type="match status" value="1"/>
</dbReference>
<dbReference type="EMBL" id="WUQX01000001">
    <property type="protein sequence ID" value="MXP75000.1"/>
    <property type="molecule type" value="Genomic_DNA"/>
</dbReference>
<keyword evidence="6" id="KW-0472">Membrane</keyword>
<evidence type="ECO:0000256" key="4">
    <source>
        <dbReference type="ARBA" id="ARBA00022679"/>
    </source>
</evidence>
<dbReference type="GO" id="GO:0047355">
    <property type="term" value="F:CDP-glycerol glycerophosphotransferase activity"/>
    <property type="evidence" value="ECO:0007669"/>
    <property type="project" value="InterPro"/>
</dbReference>
<evidence type="ECO:0000313" key="8">
    <source>
        <dbReference type="Proteomes" id="UP000460412"/>
    </source>
</evidence>
<evidence type="ECO:0000256" key="5">
    <source>
        <dbReference type="ARBA" id="ARBA00022944"/>
    </source>
</evidence>
<comment type="similarity">
    <text evidence="2">Belongs to the CDP-glycerol glycerophosphotransferase family.</text>
</comment>
<keyword evidence="4" id="KW-0808">Transferase</keyword>
<dbReference type="Gene3D" id="3.40.50.11820">
    <property type="match status" value="1"/>
</dbReference>
<evidence type="ECO:0000256" key="2">
    <source>
        <dbReference type="ARBA" id="ARBA00010488"/>
    </source>
</evidence>
<dbReference type="InterPro" id="IPR007554">
    <property type="entry name" value="Glycerophosphate_synth"/>
</dbReference>
<dbReference type="AlphaFoldDB" id="A0A7X3MEK1"/>
<reference evidence="7 8" key="1">
    <citation type="submission" date="2019-12" db="EMBL/GenBank/DDBJ databases">
        <title>Sporaefaciens musculi gen. nov., sp. nov., a novel bacterium isolated from the caecum of an obese mouse.</title>
        <authorList>
            <person name="Rasmussen T.S."/>
            <person name="Streidl T."/>
            <person name="Hitch T.C.A."/>
            <person name="Wortmann E."/>
            <person name="Deptula P."/>
            <person name="Hansen M."/>
            <person name="Nielsen D.S."/>
            <person name="Clavel T."/>
            <person name="Vogensen F.K."/>
        </authorList>
    </citation>
    <scope>NUCLEOTIDE SEQUENCE [LARGE SCALE GENOMIC DNA]</scope>
    <source>
        <strain evidence="7 8">WCA-9-b2</strain>
    </source>
</reference>
<evidence type="ECO:0000256" key="6">
    <source>
        <dbReference type="ARBA" id="ARBA00023136"/>
    </source>
</evidence>
<dbReference type="InterPro" id="IPR051612">
    <property type="entry name" value="Teichoic_Acid_Biosynth"/>
</dbReference>
<dbReference type="Proteomes" id="UP000460412">
    <property type="component" value="Unassembled WGS sequence"/>
</dbReference>
<dbReference type="InterPro" id="IPR043149">
    <property type="entry name" value="TagF_N"/>
</dbReference>
<comment type="subcellular location">
    <subcellularLocation>
        <location evidence="1">Cell membrane</location>
        <topology evidence="1">Peripheral membrane protein</topology>
    </subcellularLocation>
</comment>
<organism evidence="7 8">
    <name type="scientific">Sporofaciens musculi</name>
    <dbReference type="NCBI Taxonomy" id="2681861"/>
    <lineage>
        <taxon>Bacteria</taxon>
        <taxon>Bacillati</taxon>
        <taxon>Bacillota</taxon>
        <taxon>Clostridia</taxon>
        <taxon>Lachnospirales</taxon>
        <taxon>Lachnospiraceae</taxon>
        <taxon>Sporofaciens</taxon>
    </lineage>
</organism>
<evidence type="ECO:0008006" key="9">
    <source>
        <dbReference type="Google" id="ProtNLM"/>
    </source>
</evidence>
<sequence>MELRRLEPENLQSRIEAGDGNIYLVDFSQKYMEELLAKYDIGRRLAGVLCDTLDRMSGSVAKGSRSVVFREIELLVYPYQYICELGEQSILIILNDYFQETFQKLEKWRHDFKGCIYFFADRETEIDLSYREKYRDRLLKDIIIFRSGPHASSYVKGMDYADNARALFEHMLREGYHHKYEMVWLVKEPAEFVHIVQKYDNVRFLSYDWAVSDEEAERDAYYHALCLAKYIFMTDAYGFCRNARKDQVRVQLWHGCGFKTRVNFVRCERRYEYHIVVSEVYKKIHQKIYGLRKEQVIVTGYPKNDWLFHPKKEAWQELGLPKAKKYIFWLPTFRMARTGMNELNEYDMEGQTGLPVADTCEKLQKLDLLLQKLDAVLILKLHPFQDRDKIIRFSMSRIVLLKHETLVNMDIQINQILGRSDGMISDYSSVAVDYTLLDKPMGFTLDDVEEYEDSRGFVFENIREWLPGEEIFSLEDMERFIENVALGVDSASEKRRMLMEKMHKFSDDESCARVVDALSL</sequence>
<dbReference type="SUPFAM" id="SSF53756">
    <property type="entry name" value="UDP-Glycosyltransferase/glycogen phosphorylase"/>
    <property type="match status" value="1"/>
</dbReference>
<keyword evidence="3" id="KW-1003">Cell membrane</keyword>
<dbReference type="PANTHER" id="PTHR37316">
    <property type="entry name" value="TEICHOIC ACID GLYCEROL-PHOSPHATE PRIMASE"/>
    <property type="match status" value="1"/>
</dbReference>
<name>A0A7X3MEK1_9FIRM</name>
<gene>
    <name evidence="7" type="ORF">GN277_06280</name>
</gene>
<dbReference type="GO" id="GO:0019350">
    <property type="term" value="P:teichoic acid biosynthetic process"/>
    <property type="evidence" value="ECO:0007669"/>
    <property type="project" value="UniProtKB-KW"/>
</dbReference>
<evidence type="ECO:0000256" key="1">
    <source>
        <dbReference type="ARBA" id="ARBA00004202"/>
    </source>
</evidence>